<dbReference type="Gene3D" id="3.40.1000.10">
    <property type="entry name" value="Mog1/PsbP, alpha/beta/alpha sandwich"/>
    <property type="match status" value="1"/>
</dbReference>
<protein>
    <recommendedName>
        <fullName evidence="3">DUF1795 domain-containing protein</fullName>
    </recommendedName>
</protein>
<dbReference type="RefSeq" id="WP_285969535.1">
    <property type="nucleotide sequence ID" value="NZ_CP127294.1"/>
</dbReference>
<sequence>MAGTLPVPIEFSLPEGWRSVPPDEVGTPDAAFVALNPASAREGFTANITITGELREDDVALTAVGDEAVEKLRAAGAQGVQLGRRNEVGSAENPGLTQAVKLTVGLKGKQVDLVQFQVFLVMRDQQDPQRQAVLHVVLSALLENQFEHVIDDFQKFLTTVKPEQTA</sequence>
<proteinExistence type="predicted"/>
<organism evidence="1 2">
    <name type="scientific">Amycolatopsis carbonis</name>
    <dbReference type="NCBI Taxonomy" id="715471"/>
    <lineage>
        <taxon>Bacteria</taxon>
        <taxon>Bacillati</taxon>
        <taxon>Actinomycetota</taxon>
        <taxon>Actinomycetes</taxon>
        <taxon>Pseudonocardiales</taxon>
        <taxon>Pseudonocardiaceae</taxon>
        <taxon>Amycolatopsis</taxon>
    </lineage>
</organism>
<gene>
    <name evidence="1" type="ORF">QRX50_47160</name>
</gene>
<name>A0A9Y2MVI4_9PSEU</name>
<evidence type="ECO:0000313" key="1">
    <source>
        <dbReference type="EMBL" id="WIX78833.1"/>
    </source>
</evidence>
<evidence type="ECO:0008006" key="3">
    <source>
        <dbReference type="Google" id="ProtNLM"/>
    </source>
</evidence>
<keyword evidence="2" id="KW-1185">Reference proteome</keyword>
<dbReference type="EMBL" id="CP127294">
    <property type="protein sequence ID" value="WIX78833.1"/>
    <property type="molecule type" value="Genomic_DNA"/>
</dbReference>
<dbReference type="KEGG" id="acab:QRX50_47160"/>
<evidence type="ECO:0000313" key="2">
    <source>
        <dbReference type="Proteomes" id="UP001236014"/>
    </source>
</evidence>
<dbReference type="AlphaFoldDB" id="A0A9Y2MVI4"/>
<accession>A0A9Y2MVI4</accession>
<reference evidence="1 2" key="1">
    <citation type="submission" date="2023-06" db="EMBL/GenBank/DDBJ databases">
        <authorList>
            <person name="Oyuntsetseg B."/>
            <person name="Kim S.B."/>
        </authorList>
    </citation>
    <scope>NUCLEOTIDE SEQUENCE [LARGE SCALE GENOMIC DNA]</scope>
    <source>
        <strain evidence="1 2">2-15</strain>
    </source>
</reference>
<dbReference type="Proteomes" id="UP001236014">
    <property type="component" value="Chromosome"/>
</dbReference>